<evidence type="ECO:0000256" key="4">
    <source>
        <dbReference type="ARBA" id="ARBA00037670"/>
    </source>
</evidence>
<evidence type="ECO:0000256" key="1">
    <source>
        <dbReference type="ARBA" id="ARBA00022694"/>
    </source>
</evidence>
<dbReference type="Gene3D" id="3.30.2350.10">
    <property type="entry name" value="Pseudouridine synthase"/>
    <property type="match status" value="1"/>
</dbReference>
<dbReference type="InterPro" id="IPR006224">
    <property type="entry name" value="PsdUridine_synth_RluA-like_CS"/>
</dbReference>
<proteinExistence type="predicted"/>
<keyword evidence="1" id="KW-0819">tRNA processing</keyword>
<keyword evidence="2" id="KW-0413">Isomerase</keyword>
<dbReference type="PROSITE" id="PS01129">
    <property type="entry name" value="PSI_RLU"/>
    <property type="match status" value="1"/>
</dbReference>
<dbReference type="EC" id="5.4.99.26" evidence="5"/>
<dbReference type="PANTHER" id="PTHR21600:SF56">
    <property type="entry name" value="TRNA PSEUDOURIDINE SYNTHASE C"/>
    <property type="match status" value="1"/>
</dbReference>
<dbReference type="EMBL" id="CP012836">
    <property type="protein sequence ID" value="AMQ56961.1"/>
    <property type="molecule type" value="Genomic_DNA"/>
</dbReference>
<dbReference type="GO" id="GO:0000455">
    <property type="term" value="P:enzyme-directed rRNA pseudouridine synthesis"/>
    <property type="evidence" value="ECO:0007669"/>
    <property type="project" value="TreeGrafter"/>
</dbReference>
<keyword evidence="12" id="KW-1185">Reference proteome</keyword>
<dbReference type="PATRIC" id="fig|1727163.4.peg.2300"/>
<evidence type="ECO:0000256" key="8">
    <source>
        <dbReference type="ARBA" id="ARBA00041975"/>
    </source>
</evidence>
<dbReference type="InterPro" id="IPR050188">
    <property type="entry name" value="RluA_PseudoU_synthase"/>
</dbReference>
<feature type="domain" description="Pseudouridine synthase RsuA/RluA-like" evidence="10">
    <location>
        <begin position="33"/>
        <end position="185"/>
    </location>
</feature>
<gene>
    <name evidence="11" type="ORF">AO498_11010</name>
</gene>
<dbReference type="STRING" id="1727163.AO498_11010"/>
<dbReference type="InterPro" id="IPR006145">
    <property type="entry name" value="PsdUridine_synth_RsuA/RluA"/>
</dbReference>
<evidence type="ECO:0000256" key="2">
    <source>
        <dbReference type="ARBA" id="ARBA00023235"/>
    </source>
</evidence>
<dbReference type="AlphaFoldDB" id="A0A142EPA6"/>
<evidence type="ECO:0000259" key="10">
    <source>
        <dbReference type="Pfam" id="PF00849"/>
    </source>
</evidence>
<evidence type="ECO:0000313" key="12">
    <source>
        <dbReference type="Proteomes" id="UP000073816"/>
    </source>
</evidence>
<evidence type="ECO:0000256" key="3">
    <source>
        <dbReference type="ARBA" id="ARBA00036607"/>
    </source>
</evidence>
<dbReference type="GO" id="GO:0160149">
    <property type="term" value="F:tRNA pseudouridine(65) synthase activity"/>
    <property type="evidence" value="ECO:0007669"/>
    <property type="project" value="UniProtKB-EC"/>
</dbReference>
<reference evidence="11 12" key="2">
    <citation type="journal article" date="2016" name="Genome Announc.">
        <title>Complete Genome Sequence of Algoriphagus sp. Strain M8-2, Isolated from a Brackish Lake.</title>
        <authorList>
            <person name="Muraguchi Y."/>
            <person name="Kushimoto K."/>
            <person name="Ohtsubo Y."/>
            <person name="Suzuki T."/>
            <person name="Dohra H."/>
            <person name="Kimbara K."/>
            <person name="Shintani M."/>
        </authorList>
    </citation>
    <scope>NUCLEOTIDE SEQUENCE [LARGE SCALE GENOMIC DNA]</scope>
    <source>
        <strain evidence="11 12">M8-2</strain>
    </source>
</reference>
<evidence type="ECO:0000256" key="6">
    <source>
        <dbReference type="ARBA" id="ARBA00040675"/>
    </source>
</evidence>
<comment type="function">
    <text evidence="4">Responsible for synthesis of pseudouridine from uracil-65 in transfer RNAs.</text>
</comment>
<dbReference type="KEGG" id="alm:AO498_11010"/>
<comment type="catalytic activity">
    <reaction evidence="3">
        <text>uridine(65) in tRNA = pseudouridine(65) in tRNA</text>
        <dbReference type="Rhea" id="RHEA:42536"/>
        <dbReference type="Rhea" id="RHEA-COMP:10103"/>
        <dbReference type="Rhea" id="RHEA-COMP:10104"/>
        <dbReference type="ChEBI" id="CHEBI:65314"/>
        <dbReference type="ChEBI" id="CHEBI:65315"/>
        <dbReference type="EC" id="5.4.99.26"/>
    </reaction>
</comment>
<reference evidence="12" key="1">
    <citation type="submission" date="2015-09" db="EMBL/GenBank/DDBJ databases">
        <title>Complete sequence of Algoriphagus sp. M8-2.</title>
        <authorList>
            <person name="Shintani M."/>
        </authorList>
    </citation>
    <scope>NUCLEOTIDE SEQUENCE [LARGE SCALE GENOMIC DNA]</scope>
    <source>
        <strain evidence="12">M8-2</strain>
    </source>
</reference>
<dbReference type="SUPFAM" id="SSF55120">
    <property type="entry name" value="Pseudouridine synthase"/>
    <property type="match status" value="1"/>
</dbReference>
<evidence type="ECO:0000256" key="9">
    <source>
        <dbReference type="ARBA" id="ARBA00043049"/>
    </source>
</evidence>
<organism evidence="11 12">
    <name type="scientific">Algoriphagus sanaruensis</name>
    <dbReference type="NCBI Taxonomy" id="1727163"/>
    <lineage>
        <taxon>Bacteria</taxon>
        <taxon>Pseudomonadati</taxon>
        <taxon>Bacteroidota</taxon>
        <taxon>Cytophagia</taxon>
        <taxon>Cytophagales</taxon>
        <taxon>Cyclobacteriaceae</taxon>
        <taxon>Algoriphagus</taxon>
    </lineage>
</organism>
<evidence type="ECO:0000256" key="5">
    <source>
        <dbReference type="ARBA" id="ARBA00038943"/>
    </source>
</evidence>
<dbReference type="GO" id="GO:0008033">
    <property type="term" value="P:tRNA processing"/>
    <property type="evidence" value="ECO:0007669"/>
    <property type="project" value="UniProtKB-KW"/>
</dbReference>
<dbReference type="InterPro" id="IPR020103">
    <property type="entry name" value="PsdUridine_synth_cat_dom_sf"/>
</dbReference>
<accession>A0A142EPA6</accession>
<name>A0A142EPA6_9BACT</name>
<dbReference type="PANTHER" id="PTHR21600">
    <property type="entry name" value="MITOCHONDRIAL RNA PSEUDOURIDINE SYNTHASE"/>
    <property type="match status" value="1"/>
</dbReference>
<sequence length="257" mass="29931">MYLCGFKKIDFGFSLKYFTYLHYMLEILFEDEDLILINKPAGLLVHRTRQAYGEDKNALIQLRDQIGSWVSPVHRLDRATSGIVLFAKNESILPALKAKFMDREVRKTYLTIARGIPQEKQGLIDHPLQSERSKKLQEAQTKYAVIAESEIPYNSTGRYPTSRYSLLEVDLLTGRTHQIRRHLAHIRHYIIGDKKHGDNKQNIFFERQFGLQNLLLHAWKLSFTHPLTNTQISITCPPPAHFRTIMQHLGWELGEFE</sequence>
<evidence type="ECO:0000313" key="11">
    <source>
        <dbReference type="EMBL" id="AMQ56961.1"/>
    </source>
</evidence>
<dbReference type="GO" id="GO:0003723">
    <property type="term" value="F:RNA binding"/>
    <property type="evidence" value="ECO:0007669"/>
    <property type="project" value="InterPro"/>
</dbReference>
<dbReference type="Pfam" id="PF00849">
    <property type="entry name" value="PseudoU_synth_2"/>
    <property type="match status" value="1"/>
</dbReference>
<evidence type="ECO:0000256" key="7">
    <source>
        <dbReference type="ARBA" id="ARBA00041803"/>
    </source>
</evidence>
<dbReference type="Proteomes" id="UP000073816">
    <property type="component" value="Chromosome"/>
</dbReference>
<protein>
    <recommendedName>
        <fullName evidence="6">tRNA pseudouridine synthase C</fullName>
        <ecNumber evidence="5">5.4.99.26</ecNumber>
    </recommendedName>
    <alternativeName>
        <fullName evidence="8">tRNA pseudouridine(65) synthase</fullName>
    </alternativeName>
    <alternativeName>
        <fullName evidence="9">tRNA pseudouridylate synthase C</fullName>
    </alternativeName>
    <alternativeName>
        <fullName evidence="7">tRNA-uridine isomerase C</fullName>
    </alternativeName>
</protein>